<dbReference type="SUPFAM" id="SSF51197">
    <property type="entry name" value="Clavaminate synthase-like"/>
    <property type="match status" value="1"/>
</dbReference>
<dbReference type="GO" id="GO:0046872">
    <property type="term" value="F:metal ion binding"/>
    <property type="evidence" value="ECO:0007669"/>
    <property type="project" value="UniProtKB-KW"/>
</dbReference>
<evidence type="ECO:0000256" key="1">
    <source>
        <dbReference type="ARBA" id="ARBA00022723"/>
    </source>
</evidence>
<dbReference type="PANTHER" id="PTHR47990">
    <property type="entry name" value="2-OXOGLUTARATE (2OG) AND FE(II)-DEPENDENT OXYGENASE SUPERFAMILY PROTEIN-RELATED"/>
    <property type="match status" value="1"/>
</dbReference>
<keyword evidence="5" id="KW-1185">Reference proteome</keyword>
<evidence type="ECO:0000313" key="5">
    <source>
        <dbReference type="Proteomes" id="UP001497480"/>
    </source>
</evidence>
<evidence type="ECO:0000256" key="2">
    <source>
        <dbReference type="ARBA" id="ARBA00023004"/>
    </source>
</evidence>
<dbReference type="InterPro" id="IPR026992">
    <property type="entry name" value="DIOX_N"/>
</dbReference>
<evidence type="ECO:0000259" key="3">
    <source>
        <dbReference type="Pfam" id="PF14226"/>
    </source>
</evidence>
<feature type="domain" description="Non-haem dioxygenase N-terminal" evidence="3">
    <location>
        <begin position="4"/>
        <end position="76"/>
    </location>
</feature>
<keyword evidence="1" id="KW-0479">Metal-binding</keyword>
<dbReference type="Pfam" id="PF14226">
    <property type="entry name" value="DIOX_N"/>
    <property type="match status" value="1"/>
</dbReference>
<dbReference type="EMBL" id="CAXHTB010000012">
    <property type="protein sequence ID" value="CAL0316931.1"/>
    <property type="molecule type" value="Genomic_DNA"/>
</dbReference>
<proteinExistence type="predicted"/>
<name>A0AAV1X7Q3_LUPLU</name>
<organism evidence="4 5">
    <name type="scientific">Lupinus luteus</name>
    <name type="common">European yellow lupine</name>
    <dbReference type="NCBI Taxonomy" id="3873"/>
    <lineage>
        <taxon>Eukaryota</taxon>
        <taxon>Viridiplantae</taxon>
        <taxon>Streptophyta</taxon>
        <taxon>Embryophyta</taxon>
        <taxon>Tracheophyta</taxon>
        <taxon>Spermatophyta</taxon>
        <taxon>Magnoliopsida</taxon>
        <taxon>eudicotyledons</taxon>
        <taxon>Gunneridae</taxon>
        <taxon>Pentapetalae</taxon>
        <taxon>rosids</taxon>
        <taxon>fabids</taxon>
        <taxon>Fabales</taxon>
        <taxon>Fabaceae</taxon>
        <taxon>Papilionoideae</taxon>
        <taxon>50 kb inversion clade</taxon>
        <taxon>genistoids sensu lato</taxon>
        <taxon>core genistoids</taxon>
        <taxon>Genisteae</taxon>
        <taxon>Lupinus</taxon>
    </lineage>
</organism>
<gene>
    <name evidence="4" type="ORF">LLUT_LOCUS17991</name>
</gene>
<comment type="caution">
    <text evidence="4">The sequence shown here is derived from an EMBL/GenBank/DDBJ whole genome shotgun (WGS) entry which is preliminary data.</text>
</comment>
<keyword evidence="2" id="KW-0408">Iron</keyword>
<dbReference type="AlphaFoldDB" id="A0AAV1X7Q3"/>
<dbReference type="Proteomes" id="UP001497480">
    <property type="component" value="Unassembled WGS sequence"/>
</dbReference>
<dbReference type="InterPro" id="IPR050231">
    <property type="entry name" value="Iron_ascorbate_oxido_reductase"/>
</dbReference>
<dbReference type="Gene3D" id="2.60.120.330">
    <property type="entry name" value="B-lactam Antibiotic, Isopenicillin N Synthase, Chain"/>
    <property type="match status" value="1"/>
</dbReference>
<accession>A0AAV1X7Q3</accession>
<evidence type="ECO:0000313" key="4">
    <source>
        <dbReference type="EMBL" id="CAL0316931.1"/>
    </source>
</evidence>
<reference evidence="4 5" key="1">
    <citation type="submission" date="2024-03" db="EMBL/GenBank/DDBJ databases">
        <authorList>
            <person name="Martinez-Hernandez J."/>
        </authorList>
    </citation>
    <scope>NUCLEOTIDE SEQUENCE [LARGE SCALE GENOMIC DNA]</scope>
</reference>
<sequence>MESLPLVDLKKLYEKEELNKLREACEKYGCFKIINHHVPITLMTDMKSVAKYLHELPIEIKKRNISIIPDSGYVNLPTSPLYEGLGIYDMHITPEAVHDFCSQLEVPTHHRHGAMEDFTT</sequence>
<dbReference type="InterPro" id="IPR027443">
    <property type="entry name" value="IPNS-like_sf"/>
</dbReference>
<protein>
    <recommendedName>
        <fullName evidence="3">Non-haem dioxygenase N-terminal domain-containing protein</fullName>
    </recommendedName>
</protein>